<name>A0A101EMY9_9EURY</name>
<dbReference type="NCBIfam" id="TIGR02359">
    <property type="entry name" value="thiW"/>
    <property type="match status" value="1"/>
</dbReference>
<dbReference type="AlphaFoldDB" id="A0A101EMY9"/>
<evidence type="ECO:0000313" key="3">
    <source>
        <dbReference type="Proteomes" id="UP000053911"/>
    </source>
</evidence>
<evidence type="ECO:0000313" key="2">
    <source>
        <dbReference type="EMBL" id="KUK18322.1"/>
    </source>
</evidence>
<feature type="transmembrane region" description="Helical" evidence="1">
    <location>
        <begin position="105"/>
        <end position="123"/>
    </location>
</feature>
<dbReference type="PATRIC" id="fig|172049.5.peg.983"/>
<feature type="transmembrane region" description="Helical" evidence="1">
    <location>
        <begin position="69"/>
        <end position="93"/>
    </location>
</feature>
<dbReference type="Gene3D" id="1.10.1760.20">
    <property type="match status" value="1"/>
</dbReference>
<keyword evidence="1" id="KW-1133">Transmembrane helix</keyword>
<dbReference type="Proteomes" id="UP000053911">
    <property type="component" value="Unassembled WGS sequence"/>
</dbReference>
<organism evidence="2 3">
    <name type="scientific">Thermococcus sibiricus</name>
    <dbReference type="NCBI Taxonomy" id="172049"/>
    <lineage>
        <taxon>Archaea</taxon>
        <taxon>Methanobacteriati</taxon>
        <taxon>Methanobacteriota</taxon>
        <taxon>Thermococci</taxon>
        <taxon>Thermococcales</taxon>
        <taxon>Thermococcaceae</taxon>
        <taxon>Thermococcus</taxon>
    </lineage>
</organism>
<proteinExistence type="predicted"/>
<feature type="transmembrane region" description="Helical" evidence="1">
    <location>
        <begin position="129"/>
        <end position="151"/>
    </location>
</feature>
<sequence>MKLETRTQKLAYVGIFTALGVILGTISFPVGPTKVAPFQHFINVITGVLLGPWWASLTALFIGTLRMSLGVGTIFSIPGGIPGAFTVGLMYKIVKNDWAAFSEPLATVFIGGTLSSLLFGPLINIQKGVVWFWVAFAPSTLVGTTLGFLTLKALRRMEVIE</sequence>
<reference evidence="3" key="1">
    <citation type="journal article" date="2015" name="MBio">
        <title>Genome-Resolved Metagenomic Analysis Reveals Roles for Candidate Phyla and Other Microbial Community Members in Biogeochemical Transformations in Oil Reservoirs.</title>
        <authorList>
            <person name="Hu P."/>
            <person name="Tom L."/>
            <person name="Singh A."/>
            <person name="Thomas B.C."/>
            <person name="Baker B.J."/>
            <person name="Piceno Y.M."/>
            <person name="Andersen G.L."/>
            <person name="Banfield J.F."/>
        </authorList>
    </citation>
    <scope>NUCLEOTIDE SEQUENCE [LARGE SCALE GENOMIC DNA]</scope>
</reference>
<dbReference type="InterPro" id="IPR012652">
    <property type="entry name" value="ThiW"/>
</dbReference>
<dbReference type="RefSeq" id="WP_283217282.1">
    <property type="nucleotide sequence ID" value="NZ_LGFD01000005.1"/>
</dbReference>
<protein>
    <submittedName>
        <fullName evidence="2">ThiW protein</fullName>
    </submittedName>
</protein>
<keyword evidence="1" id="KW-0472">Membrane</keyword>
<dbReference type="PIRSF" id="PIRSF024534">
    <property type="entry name" value="ThiW"/>
    <property type="match status" value="1"/>
</dbReference>
<accession>A0A101EMY9</accession>
<gene>
    <name evidence="2" type="ORF">XD54_0413</name>
</gene>
<feature type="transmembrane region" description="Helical" evidence="1">
    <location>
        <begin position="12"/>
        <end position="30"/>
    </location>
</feature>
<feature type="transmembrane region" description="Helical" evidence="1">
    <location>
        <begin position="42"/>
        <end position="63"/>
    </location>
</feature>
<keyword evidence="1" id="KW-0812">Transmembrane</keyword>
<dbReference type="Pfam" id="PF09512">
    <property type="entry name" value="ThiW"/>
    <property type="match status" value="1"/>
</dbReference>
<comment type="caution">
    <text evidence="2">The sequence shown here is derived from an EMBL/GenBank/DDBJ whole genome shotgun (WGS) entry which is preliminary data.</text>
</comment>
<evidence type="ECO:0000256" key="1">
    <source>
        <dbReference type="SAM" id="Phobius"/>
    </source>
</evidence>
<dbReference type="EMBL" id="LGFD01000005">
    <property type="protein sequence ID" value="KUK18322.1"/>
    <property type="molecule type" value="Genomic_DNA"/>
</dbReference>